<name>A0A1B7NEW6_9AGAM</name>
<feature type="domain" description="AAA+ ATPase" evidence="13">
    <location>
        <begin position="597"/>
        <end position="733"/>
    </location>
</feature>
<feature type="region of interest" description="Disordered" evidence="12">
    <location>
        <begin position="93"/>
        <end position="116"/>
    </location>
</feature>
<evidence type="ECO:0000256" key="8">
    <source>
        <dbReference type="ARBA" id="ARBA00022927"/>
    </source>
</evidence>
<accession>A0A1B7NEW6</accession>
<evidence type="ECO:0000256" key="7">
    <source>
        <dbReference type="ARBA" id="ARBA00022840"/>
    </source>
</evidence>
<dbReference type="Pfam" id="PF00004">
    <property type="entry name" value="AAA"/>
    <property type="match status" value="2"/>
</dbReference>
<feature type="compositionally biased region" description="Basic and acidic residues" evidence="12">
    <location>
        <begin position="97"/>
        <end position="106"/>
    </location>
</feature>
<keyword evidence="7 11" id="KW-0067">ATP-binding</keyword>
<dbReference type="GO" id="GO:0035494">
    <property type="term" value="P:SNARE complex disassembly"/>
    <property type="evidence" value="ECO:0007669"/>
    <property type="project" value="InterPro"/>
</dbReference>
<keyword evidence="3 11" id="KW-0813">Transport</keyword>
<dbReference type="PANTHER" id="PTHR23078:SF3">
    <property type="entry name" value="VESICLE-FUSING ATPASE"/>
    <property type="match status" value="1"/>
</dbReference>
<evidence type="ECO:0000256" key="11">
    <source>
        <dbReference type="RuleBase" id="RU367045"/>
    </source>
</evidence>
<dbReference type="InterPro" id="IPR039812">
    <property type="entry name" value="Vesicle-fus_ATPase"/>
</dbReference>
<dbReference type="SUPFAM" id="SSF52540">
    <property type="entry name" value="P-loop containing nucleoside triphosphate hydrolases"/>
    <property type="match status" value="2"/>
</dbReference>
<reference evidence="14 15" key="1">
    <citation type="submission" date="2016-06" db="EMBL/GenBank/DDBJ databases">
        <title>Comparative genomics of the ectomycorrhizal sister species Rhizopogon vinicolor and Rhizopogon vesiculosus (Basidiomycota: Boletales) reveals a divergence of the mating type B locus.</title>
        <authorList>
            <consortium name="DOE Joint Genome Institute"/>
            <person name="Mujic A.B."/>
            <person name="Kuo A."/>
            <person name="Tritt A."/>
            <person name="Lipzen A."/>
            <person name="Chen C."/>
            <person name="Johnson J."/>
            <person name="Sharma A."/>
            <person name="Barry K."/>
            <person name="Grigoriev I.V."/>
            <person name="Spatafora J.W."/>
        </authorList>
    </citation>
    <scope>NUCLEOTIDE SEQUENCE [LARGE SCALE GENOMIC DNA]</scope>
    <source>
        <strain evidence="14 15">AM-OR11-026</strain>
    </source>
</reference>
<keyword evidence="15" id="KW-1185">Reference proteome</keyword>
<dbReference type="GO" id="GO:0005524">
    <property type="term" value="F:ATP binding"/>
    <property type="evidence" value="ECO:0007669"/>
    <property type="project" value="UniProtKB-UniRule"/>
</dbReference>
<dbReference type="InterPro" id="IPR003959">
    <property type="entry name" value="ATPase_AAA_core"/>
</dbReference>
<dbReference type="InterPro" id="IPR041569">
    <property type="entry name" value="AAA_lid_3"/>
</dbReference>
<comment type="similarity">
    <text evidence="2 11">Belongs to the AAA ATPase family.</text>
</comment>
<dbReference type="InterPro" id="IPR003960">
    <property type="entry name" value="ATPase_AAA_CS"/>
</dbReference>
<dbReference type="OrthoDB" id="9982946at2759"/>
<keyword evidence="11" id="KW-0378">Hydrolase</keyword>
<feature type="region of interest" description="Disordered" evidence="12">
    <location>
        <begin position="1"/>
        <end position="66"/>
    </location>
</feature>
<dbReference type="FunFam" id="3.40.50.300:FF:000187">
    <property type="entry name" value="Vesicular-fusion ATPase SEC18"/>
    <property type="match status" value="1"/>
</dbReference>
<dbReference type="GO" id="GO:0006891">
    <property type="term" value="P:intra-Golgi vesicle-mediated transport"/>
    <property type="evidence" value="ECO:0007669"/>
    <property type="project" value="TreeGrafter"/>
</dbReference>
<evidence type="ECO:0000256" key="9">
    <source>
        <dbReference type="ARBA" id="ARBA00056429"/>
    </source>
</evidence>
<evidence type="ECO:0000256" key="6">
    <source>
        <dbReference type="ARBA" id="ARBA00022741"/>
    </source>
</evidence>
<evidence type="ECO:0000256" key="4">
    <source>
        <dbReference type="ARBA" id="ARBA00022490"/>
    </source>
</evidence>
<evidence type="ECO:0000256" key="3">
    <source>
        <dbReference type="ARBA" id="ARBA00022448"/>
    </source>
</evidence>
<dbReference type="PROSITE" id="PS00674">
    <property type="entry name" value="AAA"/>
    <property type="match status" value="1"/>
</dbReference>
<evidence type="ECO:0000256" key="2">
    <source>
        <dbReference type="ARBA" id="ARBA00006914"/>
    </source>
</evidence>
<dbReference type="Gene3D" id="3.40.50.300">
    <property type="entry name" value="P-loop containing nucleotide triphosphate hydrolases"/>
    <property type="match status" value="2"/>
</dbReference>
<dbReference type="Gene3D" id="1.10.8.60">
    <property type="match status" value="2"/>
</dbReference>
<dbReference type="SUPFAM" id="SSF54585">
    <property type="entry name" value="Cdc48 domain 2-like"/>
    <property type="match status" value="1"/>
</dbReference>
<evidence type="ECO:0000313" key="14">
    <source>
        <dbReference type="EMBL" id="OAX43334.1"/>
    </source>
</evidence>
<gene>
    <name evidence="14" type="ORF">K503DRAFT_862309</name>
</gene>
<dbReference type="Gene3D" id="2.40.40.20">
    <property type="match status" value="1"/>
</dbReference>
<dbReference type="PANTHER" id="PTHR23078">
    <property type="entry name" value="VESICULAR-FUSION PROTEIN NSF"/>
    <property type="match status" value="1"/>
</dbReference>
<comment type="subcellular location">
    <subcellularLocation>
        <location evidence="1 11">Cytoplasm</location>
    </subcellularLocation>
</comment>
<dbReference type="SMART" id="SM00382">
    <property type="entry name" value="AAA"/>
    <property type="match status" value="2"/>
</dbReference>
<feature type="domain" description="AAA+ ATPase" evidence="13">
    <location>
        <begin position="316"/>
        <end position="463"/>
    </location>
</feature>
<dbReference type="Proteomes" id="UP000092154">
    <property type="component" value="Unassembled WGS sequence"/>
</dbReference>
<dbReference type="GO" id="GO:0005795">
    <property type="term" value="C:Golgi stack"/>
    <property type="evidence" value="ECO:0007669"/>
    <property type="project" value="TreeGrafter"/>
</dbReference>
<keyword evidence="4 11" id="KW-0963">Cytoplasm</keyword>
<dbReference type="AlphaFoldDB" id="A0A1B7NEW6"/>
<keyword evidence="5" id="KW-0677">Repeat</keyword>
<dbReference type="InterPro" id="IPR029067">
    <property type="entry name" value="CDC48_domain_2-like_sf"/>
</dbReference>
<dbReference type="CDD" id="cd19504">
    <property type="entry name" value="RecA-like_NSF-SEC18_r1-like"/>
    <property type="match status" value="1"/>
</dbReference>
<dbReference type="CDD" id="cd00009">
    <property type="entry name" value="AAA"/>
    <property type="match status" value="1"/>
</dbReference>
<dbReference type="InterPro" id="IPR027417">
    <property type="entry name" value="P-loop_NTPase"/>
</dbReference>
<evidence type="ECO:0000256" key="5">
    <source>
        <dbReference type="ARBA" id="ARBA00022737"/>
    </source>
</evidence>
<feature type="compositionally biased region" description="Low complexity" evidence="12">
    <location>
        <begin position="1"/>
        <end position="21"/>
    </location>
</feature>
<dbReference type="GO" id="GO:0043001">
    <property type="term" value="P:Golgi to plasma membrane protein transport"/>
    <property type="evidence" value="ECO:0007669"/>
    <property type="project" value="TreeGrafter"/>
</dbReference>
<dbReference type="GO" id="GO:0016887">
    <property type="term" value="F:ATP hydrolysis activity"/>
    <property type="evidence" value="ECO:0007669"/>
    <property type="project" value="InterPro"/>
</dbReference>
<organism evidence="14 15">
    <name type="scientific">Rhizopogon vinicolor AM-OR11-026</name>
    <dbReference type="NCBI Taxonomy" id="1314800"/>
    <lineage>
        <taxon>Eukaryota</taxon>
        <taxon>Fungi</taxon>
        <taxon>Dikarya</taxon>
        <taxon>Basidiomycota</taxon>
        <taxon>Agaricomycotina</taxon>
        <taxon>Agaricomycetes</taxon>
        <taxon>Agaricomycetidae</taxon>
        <taxon>Boletales</taxon>
        <taxon>Suillineae</taxon>
        <taxon>Rhizopogonaceae</taxon>
        <taxon>Rhizopogon</taxon>
    </lineage>
</organism>
<dbReference type="EMBL" id="KV448139">
    <property type="protein sequence ID" value="OAX43334.1"/>
    <property type="molecule type" value="Genomic_DNA"/>
</dbReference>
<feature type="compositionally biased region" description="Basic and acidic residues" evidence="12">
    <location>
        <begin position="45"/>
        <end position="54"/>
    </location>
</feature>
<proteinExistence type="inferred from homology"/>
<keyword evidence="8 11" id="KW-0653">Protein transport</keyword>
<keyword evidence="6 11" id="KW-0547">Nucleotide-binding</keyword>
<dbReference type="InParanoid" id="A0A1B7NEW6"/>
<sequence length="814" mass="89718">MAFFSRSSQPSPSPSYSSVPARDPRSMARPPPPQPQYNDPSASLFEKRSYDRKPPPLQSGPGMSYQVVSTPNEGLALKNCLVVHPSDFSSGMHVAVRRKEDRDTSQRDCPMTTCHDTSGTVRPGTVAIGLMQRQWIGLSLSGDVVTIDLFPQEPPYVQSIDVQVGFVRKAAENQVAYSADEISSNFIKTFNNVIFAPGEMLTFDFKGEKLKMTVTSMSLVDLPDNQNRARSGKQPQMEMGIVMSGTDVNIMKAGDSMIKIKSSSKKAASNAIIAPNFKFEEMGIGGLDEEFGAIFRRAFASRVFPPALVEKLGIQHVKGILLHGPPGTGKTLIARQIGKMLNAREPKIVNGPEILNKYVGQSEENIRKLFSDAEKEYKEKGDESGLHIIIFDELDAIFKQRGSTNSGTGVGDSVVNQLLSKMDGIDQLNNILVIGMTNRIDMIDEALLRPGRLEVHMEISLPDEHGRYQILRIHTAKMRTNKVMDGDVDLAELAALMKNYSGAEIEGFVKSATSFAFNRHVKVGTMAGISEDVDKLRVNRSDFFKALEEIKPAYGVSEEELTDVIANGIIHHDAIVEEILEKGKLFVNQVARSTRTPRVSILLHGPPASGKTVLAASIAWASKFPFIKLISPDRMVGFSEAQKIQFITRTFTDSYKSPMSVIVVDNLERLLDWTSLGSRFSNPVLQTLLVLIARKPPKDKRLLVIATTSLRPLLTELGLSDVFDSELRVPPISNLSSLEVILREVQLFPSERELQQTIRVLADAGFAADVNVEHDAALHLQVGIKKLLSIIEMARQEPERAGERLGSAIINLNS</sequence>
<keyword evidence="11" id="KW-0931">ER-Golgi transport</keyword>
<evidence type="ECO:0000256" key="10">
    <source>
        <dbReference type="ARBA" id="ARBA00068637"/>
    </source>
</evidence>
<dbReference type="FunCoup" id="A0A1B7NEW6">
    <property type="interactions" value="439"/>
</dbReference>
<evidence type="ECO:0000256" key="12">
    <source>
        <dbReference type="SAM" id="MobiDB-lite"/>
    </source>
</evidence>
<dbReference type="STRING" id="1314800.A0A1B7NEW6"/>
<comment type="function">
    <text evidence="9 11">Required for vesicle-mediated transport. Catalyzes the fusion of transport vesicles within the Golgi cisternae. Is also required for transport from the endoplasmic reticulum to the Golgi stack. Seems to function as a fusion protein required for the delivery of cargo proteins to all compartments of the Golgi stack independent of vesicle origin.</text>
</comment>
<dbReference type="Gene3D" id="3.10.330.10">
    <property type="match status" value="1"/>
</dbReference>
<evidence type="ECO:0000313" key="15">
    <source>
        <dbReference type="Proteomes" id="UP000092154"/>
    </source>
</evidence>
<evidence type="ECO:0000256" key="1">
    <source>
        <dbReference type="ARBA" id="ARBA00004496"/>
    </source>
</evidence>
<dbReference type="InterPro" id="IPR009010">
    <property type="entry name" value="Asp_de-COase-like_dom_sf"/>
</dbReference>
<dbReference type="FunFam" id="1.10.8.60:FF:000026">
    <property type="entry name" value="vesicle-fusing ATPase isoform X1"/>
    <property type="match status" value="1"/>
</dbReference>
<evidence type="ECO:0000259" key="13">
    <source>
        <dbReference type="SMART" id="SM00382"/>
    </source>
</evidence>
<dbReference type="FunFam" id="3.40.50.300:FF:000166">
    <property type="entry name" value="vesicle-fusing ATPase isoform X1"/>
    <property type="match status" value="1"/>
</dbReference>
<dbReference type="Pfam" id="PF17862">
    <property type="entry name" value="AAA_lid_3"/>
    <property type="match status" value="1"/>
</dbReference>
<protein>
    <recommendedName>
        <fullName evidence="10 11">Vesicular-fusion protein SEC18</fullName>
    </recommendedName>
</protein>
<dbReference type="SUPFAM" id="SSF50692">
    <property type="entry name" value="ADC-like"/>
    <property type="match status" value="1"/>
</dbReference>
<dbReference type="InterPro" id="IPR003593">
    <property type="entry name" value="AAA+_ATPase"/>
</dbReference>